<evidence type="ECO:0000259" key="9">
    <source>
        <dbReference type="Pfam" id="PF18967"/>
    </source>
</evidence>
<keyword evidence="11" id="KW-1185">Reference proteome</keyword>
<comment type="caution">
    <text evidence="10">The sequence shown here is derived from an EMBL/GenBank/DDBJ whole genome shotgun (WGS) entry which is preliminary data.</text>
</comment>
<keyword evidence="7 8" id="KW-0472">Membrane</keyword>
<evidence type="ECO:0000256" key="4">
    <source>
        <dbReference type="ARBA" id="ARBA00022741"/>
    </source>
</evidence>
<evidence type="ECO:0000256" key="5">
    <source>
        <dbReference type="ARBA" id="ARBA00022989"/>
    </source>
</evidence>
<evidence type="ECO:0000313" key="11">
    <source>
        <dbReference type="Proteomes" id="UP000274920"/>
    </source>
</evidence>
<dbReference type="Proteomes" id="UP000274920">
    <property type="component" value="Unassembled WGS sequence"/>
</dbReference>
<feature type="domain" description="Pycsar effector protein" evidence="9">
    <location>
        <begin position="12"/>
        <end position="171"/>
    </location>
</feature>
<accession>A0A3R8LHQ4</accession>
<keyword evidence="4" id="KW-0547">Nucleotide-binding</keyword>
<dbReference type="RefSeq" id="WP_125128812.1">
    <property type="nucleotide sequence ID" value="NZ_RHJS01000002.1"/>
</dbReference>
<sequence length="173" mass="20048">MSKNNKEHIELLQKIFDNTNTWLHFAEGKNAALIAFNVTMAATITEMGLLKNYLLLTSAVLIGLILSTITALWSFKPLNGNIKTFPNNGISENLLHYAYISSLEPDEYLQKLYEKYWDRPGQNRDDFQQLELDYCKEITENSKITVRKQIYFKRSFYIILTALFLLIILLICA</sequence>
<reference evidence="10" key="1">
    <citation type="submission" date="2018-10" db="EMBL/GenBank/DDBJ databases">
        <title>Schaedlerella arabinophila gen. nov. sp. nov., isolated from the mouse intestinal tract and comparative analysis with the genome of the closely related altered Schaedler flora strain ASF502.</title>
        <authorList>
            <person name="Miyake S."/>
            <person name="Soh M."/>
            <person name="Seedorf H."/>
        </authorList>
    </citation>
    <scope>NUCLEOTIDE SEQUENCE [LARGE SCALE GENOMIC DNA]</scope>
    <source>
        <strain evidence="10">DSM 106076</strain>
    </source>
</reference>
<comment type="subcellular location">
    <subcellularLocation>
        <location evidence="1">Cell membrane</location>
    </subcellularLocation>
</comment>
<dbReference type="AlphaFoldDB" id="A0A3R8LHQ4"/>
<feature type="transmembrane region" description="Helical" evidence="8">
    <location>
        <begin position="53"/>
        <end position="75"/>
    </location>
</feature>
<gene>
    <name evidence="10" type="ORF">EBB54_21150</name>
</gene>
<evidence type="ECO:0000313" key="10">
    <source>
        <dbReference type="EMBL" id="RRK33579.1"/>
    </source>
</evidence>
<evidence type="ECO:0000256" key="3">
    <source>
        <dbReference type="ARBA" id="ARBA00022692"/>
    </source>
</evidence>
<evidence type="ECO:0000256" key="6">
    <source>
        <dbReference type="ARBA" id="ARBA00023118"/>
    </source>
</evidence>
<evidence type="ECO:0000256" key="2">
    <source>
        <dbReference type="ARBA" id="ARBA00022475"/>
    </source>
</evidence>
<protein>
    <recommendedName>
        <fullName evidence="9">Pycsar effector protein domain-containing protein</fullName>
    </recommendedName>
</protein>
<evidence type="ECO:0000256" key="7">
    <source>
        <dbReference type="ARBA" id="ARBA00023136"/>
    </source>
</evidence>
<organism evidence="10 11">
    <name type="scientific">Schaedlerella arabinosiphila</name>
    <dbReference type="NCBI Taxonomy" id="2044587"/>
    <lineage>
        <taxon>Bacteria</taxon>
        <taxon>Bacillati</taxon>
        <taxon>Bacillota</taxon>
        <taxon>Clostridia</taxon>
        <taxon>Lachnospirales</taxon>
        <taxon>Lachnospiraceae</taxon>
        <taxon>Schaedlerella</taxon>
    </lineage>
</organism>
<evidence type="ECO:0000256" key="1">
    <source>
        <dbReference type="ARBA" id="ARBA00004236"/>
    </source>
</evidence>
<keyword evidence="6" id="KW-0051">Antiviral defense</keyword>
<dbReference type="InterPro" id="IPR043760">
    <property type="entry name" value="PycTM_dom"/>
</dbReference>
<name>A0A3R8LHQ4_9FIRM</name>
<keyword evidence="3 8" id="KW-0812">Transmembrane</keyword>
<keyword evidence="5 8" id="KW-1133">Transmembrane helix</keyword>
<proteinExistence type="predicted"/>
<keyword evidence="2" id="KW-1003">Cell membrane</keyword>
<evidence type="ECO:0000256" key="8">
    <source>
        <dbReference type="SAM" id="Phobius"/>
    </source>
</evidence>
<dbReference type="Pfam" id="PF18967">
    <property type="entry name" value="PycTM"/>
    <property type="match status" value="1"/>
</dbReference>
<feature type="transmembrane region" description="Helical" evidence="8">
    <location>
        <begin position="155"/>
        <end position="172"/>
    </location>
</feature>
<dbReference type="EMBL" id="RHJS01000002">
    <property type="protein sequence ID" value="RRK33579.1"/>
    <property type="molecule type" value="Genomic_DNA"/>
</dbReference>